<feature type="signal peptide" evidence="2">
    <location>
        <begin position="1"/>
        <end position="19"/>
    </location>
</feature>
<reference evidence="3 4" key="1">
    <citation type="submission" date="2019-02" db="EMBL/GenBank/DDBJ databases">
        <title>Genome sequencing of the rare red list fungi Antrodiella citrinella (Flaviporus citrinellus).</title>
        <authorList>
            <person name="Buettner E."/>
            <person name="Kellner H."/>
        </authorList>
    </citation>
    <scope>NUCLEOTIDE SEQUENCE [LARGE SCALE GENOMIC DNA]</scope>
    <source>
        <strain evidence="3 4">DSM 108506</strain>
    </source>
</reference>
<sequence length="231" mass="23071">MLFASLVAILSLLAICCESAPIPAAGGNSTGAPCHQKAAADIVVGHNFAAQLKRTVVFGGHLDGEVGKRFNSPDAHLAKRASSPIPNSDVELATIVDASTESISSSSGSRSNSGSLVVVSISVLDEEGNHITDTTANVIVGSGNSVPTTLVPIIPAADNNGTAVYQAPLPQVSAANGTLLIGTQTNGTQTNSTSPTTNVTSPATNVTSPATNVTSPATNVTSPATNVTSTL</sequence>
<evidence type="ECO:0000256" key="2">
    <source>
        <dbReference type="SAM" id="SignalP"/>
    </source>
</evidence>
<evidence type="ECO:0000256" key="1">
    <source>
        <dbReference type="SAM" id="MobiDB-lite"/>
    </source>
</evidence>
<keyword evidence="4" id="KW-1185">Reference proteome</keyword>
<dbReference type="AlphaFoldDB" id="A0A4S4MNJ2"/>
<protein>
    <submittedName>
        <fullName evidence="3">Uncharacterized protein</fullName>
    </submittedName>
</protein>
<comment type="caution">
    <text evidence="3">The sequence shown here is derived from an EMBL/GenBank/DDBJ whole genome shotgun (WGS) entry which is preliminary data.</text>
</comment>
<organism evidence="3 4">
    <name type="scientific">Antrodiella citrinella</name>
    <dbReference type="NCBI Taxonomy" id="2447956"/>
    <lineage>
        <taxon>Eukaryota</taxon>
        <taxon>Fungi</taxon>
        <taxon>Dikarya</taxon>
        <taxon>Basidiomycota</taxon>
        <taxon>Agaricomycotina</taxon>
        <taxon>Agaricomycetes</taxon>
        <taxon>Polyporales</taxon>
        <taxon>Steccherinaceae</taxon>
        <taxon>Antrodiella</taxon>
    </lineage>
</organism>
<evidence type="ECO:0000313" key="4">
    <source>
        <dbReference type="Proteomes" id="UP000308730"/>
    </source>
</evidence>
<name>A0A4S4MNJ2_9APHY</name>
<keyword evidence="2" id="KW-0732">Signal</keyword>
<feature type="compositionally biased region" description="Low complexity" evidence="1">
    <location>
        <begin position="185"/>
        <end position="208"/>
    </location>
</feature>
<feature type="region of interest" description="Disordered" evidence="1">
    <location>
        <begin position="185"/>
        <end position="231"/>
    </location>
</feature>
<proteinExistence type="predicted"/>
<dbReference type="Proteomes" id="UP000308730">
    <property type="component" value="Unassembled WGS sequence"/>
</dbReference>
<feature type="chain" id="PRO_5021033918" evidence="2">
    <location>
        <begin position="20"/>
        <end position="231"/>
    </location>
</feature>
<evidence type="ECO:0000313" key="3">
    <source>
        <dbReference type="EMBL" id="THH27566.1"/>
    </source>
</evidence>
<dbReference type="EMBL" id="SGPM01000241">
    <property type="protein sequence ID" value="THH27566.1"/>
    <property type="molecule type" value="Genomic_DNA"/>
</dbReference>
<feature type="compositionally biased region" description="Polar residues" evidence="1">
    <location>
        <begin position="209"/>
        <end position="231"/>
    </location>
</feature>
<gene>
    <name evidence="3" type="ORF">EUX98_g6620</name>
</gene>
<accession>A0A4S4MNJ2</accession>